<evidence type="ECO:0000313" key="1">
    <source>
        <dbReference type="EMBL" id="PZD96780.1"/>
    </source>
</evidence>
<name>A0A2W1LFF3_9BACL</name>
<dbReference type="Proteomes" id="UP000249522">
    <property type="component" value="Unassembled WGS sequence"/>
</dbReference>
<dbReference type="NCBIfam" id="TIGR02115">
    <property type="entry name" value="potass_kdpF"/>
    <property type="match status" value="1"/>
</dbReference>
<dbReference type="Pfam" id="PF09604">
    <property type="entry name" value="Potass_KdpF"/>
    <property type="match status" value="1"/>
</dbReference>
<dbReference type="GO" id="GO:0008556">
    <property type="term" value="F:P-type potassium transmembrane transporter activity"/>
    <property type="evidence" value="ECO:0007669"/>
    <property type="project" value="InterPro"/>
</dbReference>
<accession>A0A2W1LFF3</accession>
<dbReference type="RefSeq" id="WP_111145791.1">
    <property type="nucleotide sequence ID" value="NZ_QKRB01000036.1"/>
</dbReference>
<dbReference type="GO" id="GO:0005886">
    <property type="term" value="C:plasma membrane"/>
    <property type="evidence" value="ECO:0007669"/>
    <property type="project" value="InterPro"/>
</dbReference>
<comment type="caution">
    <text evidence="1">The sequence shown here is derived from an EMBL/GenBank/DDBJ whole genome shotgun (WGS) entry which is preliminary data.</text>
</comment>
<protein>
    <submittedName>
        <fullName evidence="1">K(+)-transporting ATPase subunit F</fullName>
    </submittedName>
</protein>
<reference evidence="1 2" key="1">
    <citation type="submission" date="2018-06" db="EMBL/GenBank/DDBJ databases">
        <title>Paenibacillus imtechensis sp. nov.</title>
        <authorList>
            <person name="Pinnaka A.K."/>
            <person name="Singh H."/>
            <person name="Kaur M."/>
        </authorList>
    </citation>
    <scope>NUCLEOTIDE SEQUENCE [LARGE SCALE GENOMIC DNA]</scope>
    <source>
        <strain evidence="1 2">SMB1</strain>
    </source>
</reference>
<keyword evidence="2" id="KW-1185">Reference proteome</keyword>
<organism evidence="1 2">
    <name type="scientific">Paenibacillus sambharensis</name>
    <dbReference type="NCBI Taxonomy" id="1803190"/>
    <lineage>
        <taxon>Bacteria</taxon>
        <taxon>Bacillati</taxon>
        <taxon>Bacillota</taxon>
        <taxon>Bacilli</taxon>
        <taxon>Bacillales</taxon>
        <taxon>Paenibacillaceae</taxon>
        <taxon>Paenibacillus</taxon>
    </lineage>
</organism>
<proteinExistence type="predicted"/>
<dbReference type="EMBL" id="QKRB01000036">
    <property type="protein sequence ID" value="PZD96780.1"/>
    <property type="molecule type" value="Genomic_DNA"/>
</dbReference>
<evidence type="ECO:0000313" key="2">
    <source>
        <dbReference type="Proteomes" id="UP000249522"/>
    </source>
</evidence>
<sequence>MTWILAAVVVLVFVYLCYALINPEKF</sequence>
<dbReference type="InterPro" id="IPR011726">
    <property type="entry name" value="KdpF"/>
</dbReference>
<gene>
    <name evidence="1" type="primary">kdpF</name>
    <name evidence="1" type="ORF">DNH61_06175</name>
</gene>
<dbReference type="AlphaFoldDB" id="A0A2W1LFF3"/>